<comment type="caution">
    <text evidence="3">The sequence shown here is derived from an EMBL/GenBank/DDBJ whole genome shotgun (WGS) entry which is preliminary data.</text>
</comment>
<proteinExistence type="inferred from homology"/>
<feature type="compositionally biased region" description="Low complexity" evidence="2">
    <location>
        <begin position="235"/>
        <end position="249"/>
    </location>
</feature>
<feature type="compositionally biased region" description="Basic and acidic residues" evidence="2">
    <location>
        <begin position="292"/>
        <end position="308"/>
    </location>
</feature>
<accession>A0ABN8RY05</accession>
<comment type="similarity">
    <text evidence="1">Belongs to the PPP4R2 family.</text>
</comment>
<gene>
    <name evidence="3" type="ORF">PEVE_00015387</name>
</gene>
<evidence type="ECO:0000256" key="1">
    <source>
        <dbReference type="ARBA" id="ARBA00009207"/>
    </source>
</evidence>
<evidence type="ECO:0000256" key="2">
    <source>
        <dbReference type="SAM" id="MobiDB-lite"/>
    </source>
</evidence>
<feature type="compositionally biased region" description="Basic and acidic residues" evidence="2">
    <location>
        <begin position="257"/>
        <end position="267"/>
    </location>
</feature>
<feature type="region of interest" description="Disordered" evidence="2">
    <location>
        <begin position="204"/>
        <end position="334"/>
    </location>
</feature>
<feature type="compositionally biased region" description="Polar residues" evidence="2">
    <location>
        <begin position="205"/>
        <end position="220"/>
    </location>
</feature>
<feature type="compositionally biased region" description="Pro residues" evidence="2">
    <location>
        <begin position="841"/>
        <end position="850"/>
    </location>
</feature>
<dbReference type="Pfam" id="PF09184">
    <property type="entry name" value="PPP4R2"/>
    <property type="match status" value="1"/>
</dbReference>
<feature type="region of interest" description="Disordered" evidence="2">
    <location>
        <begin position="841"/>
        <end position="873"/>
    </location>
</feature>
<dbReference type="InterPro" id="IPR015267">
    <property type="entry name" value="PPP4R2"/>
</dbReference>
<dbReference type="PANTHER" id="PTHR38696">
    <property type="entry name" value="MEDIATOR OF RNA POLYMERASE II TRANSCRIPTION SUBUNIT 13"/>
    <property type="match status" value="1"/>
</dbReference>
<protein>
    <submittedName>
        <fullName evidence="3">Uncharacterized protein</fullName>
    </submittedName>
</protein>
<reference evidence="3 4" key="1">
    <citation type="submission" date="2022-05" db="EMBL/GenBank/DDBJ databases">
        <authorList>
            <consortium name="Genoscope - CEA"/>
            <person name="William W."/>
        </authorList>
    </citation>
    <scope>NUCLEOTIDE SEQUENCE [LARGE SCALE GENOMIC DNA]</scope>
</reference>
<feature type="compositionally biased region" description="Basic and acidic residues" evidence="2">
    <location>
        <begin position="274"/>
        <end position="285"/>
    </location>
</feature>
<dbReference type="PANTHER" id="PTHR38696:SF1">
    <property type="entry name" value="MEDIATOR OF RNA POLYMERASE II TRANSCRIPTION SUBUNIT 13"/>
    <property type="match status" value="1"/>
</dbReference>
<name>A0ABN8RY05_9CNID</name>
<keyword evidence="4" id="KW-1185">Reference proteome</keyword>
<dbReference type="Proteomes" id="UP001159427">
    <property type="component" value="Unassembled WGS sequence"/>
</dbReference>
<organism evidence="3 4">
    <name type="scientific">Porites evermanni</name>
    <dbReference type="NCBI Taxonomy" id="104178"/>
    <lineage>
        <taxon>Eukaryota</taxon>
        <taxon>Metazoa</taxon>
        <taxon>Cnidaria</taxon>
        <taxon>Anthozoa</taxon>
        <taxon>Hexacorallia</taxon>
        <taxon>Scleractinia</taxon>
        <taxon>Fungiina</taxon>
        <taxon>Poritidae</taxon>
        <taxon>Porites</taxon>
    </lineage>
</organism>
<dbReference type="EMBL" id="CALNXI010002189">
    <property type="protein sequence ID" value="CAH3184366.1"/>
    <property type="molecule type" value="Genomic_DNA"/>
</dbReference>
<sequence>MLIQIMENNEDILQALHEFENMSNAEKFLTQDLEDMLSYIAKTGRVLFPWNSLKPVFLFKLDKVMREFFENSPSRNATSSEPTVTADFEVMRQRLLDCLDSFTSAPFTIQRLCELMVEPRKNYSNSEKFMRGVEKNVLVVSTVDINRDDLAEMTLTNNVDGQHMLSNLPNGPVTNGIMTYAIPSEGNSVTDHGYNERVSHVTPDSVISQVTPDSNGSTPLNAHENGHDQQEHYNESSSSATESSPVEESNLPEQQLSEEKCERDMNKVEGNVPQEEKAPEIENKDPGSCLDAHAEQNKKSSEEEKPELASEQSKNFCADQRSRKQVHHLQVKKKSQWMRTNRPFSEFTRKIVMKFLPRHMGGNHSNLPPKPLGFEYMCIAVRTTDRLRIILGGDHEAAIIRQIIQDTWLKGIQKETFELNGVFEFKLKGNPFSPASSSSDAVACRRMAERILHRLYRDGWKLQMSTNLTRTGDLSSWIFKKVAVAELSSQPFLIIGLSSWDSLMVLNAPMDLHQVLKDAIERSWPKGIQKWTYENEVLLIKLKGYPWRPDGEEAVYSRAVLQTIISDLIPRQWNLYGNSNIRGDSNTLFFEHNPSMVPGQPPPAQFIISFNSDDLLRLIGAPDTMVSTVRSTIQSFWHKGIKEEKRYAESWQFKLKGYPWWASGEEAVESRFLVMKLMEALLPYGWTPVAAIDSSRKDSDKSSLLFRLMQPRQAPFFCMSMNESDKLRLINAPEDVTKICQDVIQTQYVLGVQRVQTYGTSLEFKLSGNPWSSFMDGHDGIHARNLVCHLISALSGRGWIAVTAADVSAKYVHQDNGPDYPIDVDSIFFLYDPSAPYPQPFPQPYPPPPAYGFAQQGAPPPFDPPAYGAFSNQ</sequence>
<feature type="compositionally biased region" description="Basic and acidic residues" evidence="2">
    <location>
        <begin position="224"/>
        <end position="234"/>
    </location>
</feature>
<feature type="compositionally biased region" description="Basic residues" evidence="2">
    <location>
        <begin position="323"/>
        <end position="334"/>
    </location>
</feature>
<evidence type="ECO:0000313" key="4">
    <source>
        <dbReference type="Proteomes" id="UP001159427"/>
    </source>
</evidence>
<evidence type="ECO:0000313" key="3">
    <source>
        <dbReference type="EMBL" id="CAH3184366.1"/>
    </source>
</evidence>